<evidence type="ECO:0000313" key="2">
    <source>
        <dbReference type="EMBL" id="QUS41796.1"/>
    </source>
</evidence>
<dbReference type="Proteomes" id="UP000682843">
    <property type="component" value="Chromosome"/>
</dbReference>
<dbReference type="InterPro" id="IPR011852">
    <property type="entry name" value="TRAP_TAXI"/>
</dbReference>
<feature type="chain" id="PRO_5046052050" evidence="1">
    <location>
        <begin position="25"/>
        <end position="314"/>
    </location>
</feature>
<evidence type="ECO:0000256" key="1">
    <source>
        <dbReference type="SAM" id="SignalP"/>
    </source>
</evidence>
<evidence type="ECO:0000313" key="3">
    <source>
        <dbReference type="Proteomes" id="UP000682843"/>
    </source>
</evidence>
<feature type="signal peptide" evidence="1">
    <location>
        <begin position="1"/>
        <end position="24"/>
    </location>
</feature>
<gene>
    <name evidence="2" type="ORF">RPMA_25310</name>
</gene>
<reference evidence="2 3" key="1">
    <citation type="submission" date="2019-02" db="EMBL/GenBank/DDBJ databases">
        <title>Emended description of the genus Rhodopseudomonas and description of Rhodopseudomonas albus sp. nov., a non-phototrophic, heavy-metal-tolerant bacterium isolated from garden soil.</title>
        <authorList>
            <person name="Bao Z."/>
            <person name="Cao W.W."/>
            <person name="Sato Y."/>
            <person name="Nishizawa T."/>
            <person name="Zhao J."/>
            <person name="Guo Y."/>
            <person name="Ohta H."/>
        </authorList>
    </citation>
    <scope>NUCLEOTIDE SEQUENCE [LARGE SCALE GENOMIC DNA]</scope>
    <source>
        <strain evidence="2 3">SK50-23</strain>
    </source>
</reference>
<dbReference type="Gene3D" id="3.40.190.10">
    <property type="entry name" value="Periplasmic binding protein-like II"/>
    <property type="match status" value="2"/>
</dbReference>
<dbReference type="SUPFAM" id="SSF53850">
    <property type="entry name" value="Periplasmic binding protein-like II"/>
    <property type="match status" value="1"/>
</dbReference>
<dbReference type="PANTHER" id="PTHR42941">
    <property type="entry name" value="SLL1037 PROTEIN"/>
    <property type="match status" value="1"/>
</dbReference>
<keyword evidence="1" id="KW-0732">Signal</keyword>
<protein>
    <submittedName>
        <fullName evidence="2">TAXI family TRAP transporter solute-binding subunit</fullName>
    </submittedName>
</protein>
<proteinExistence type="predicted"/>
<dbReference type="PANTHER" id="PTHR42941:SF1">
    <property type="entry name" value="SLL1037 PROTEIN"/>
    <property type="match status" value="1"/>
</dbReference>
<sequence>MTGRRCCIALVAGMFALWAPLARAEPIAILTGGSSGVYYPLGVSIGMVYADIPGAKVLVETTDGSVANLMRLQQGTGQVAFALGDALMAGWRGDAQAGFAGKLDGLRVIGALYPNYVQIVATKASGIRSLKDLQGKSLAVGAEKSGTELEARAILKAAGMNFASLGRAEMIPFAESTKRMIDNKLDASLQSAGLGVTSIKELTDNSDTVLVPVSPAVVKKLGAPFRPATIPADTYRGQPKPVPTASVMNYLVTSASVSDELVYQMTKRLFDAVDGLAVAHRAGHEIKLAAAVSRSPVPLHPGAVRYYREKGLIK</sequence>
<organism evidence="2 3">
    <name type="scientific">Tardiphaga alba</name>
    <dbReference type="NCBI Taxonomy" id="340268"/>
    <lineage>
        <taxon>Bacteria</taxon>
        <taxon>Pseudomonadati</taxon>
        <taxon>Pseudomonadota</taxon>
        <taxon>Alphaproteobacteria</taxon>
        <taxon>Hyphomicrobiales</taxon>
        <taxon>Nitrobacteraceae</taxon>
        <taxon>Tardiphaga</taxon>
    </lineage>
</organism>
<dbReference type="EMBL" id="CP036498">
    <property type="protein sequence ID" value="QUS41796.1"/>
    <property type="molecule type" value="Genomic_DNA"/>
</dbReference>
<keyword evidence="3" id="KW-1185">Reference proteome</keyword>
<name>A0ABX8AET4_9BRAD</name>
<dbReference type="NCBIfam" id="TIGR02122">
    <property type="entry name" value="TRAP_TAXI"/>
    <property type="match status" value="1"/>
</dbReference>
<dbReference type="Pfam" id="PF16868">
    <property type="entry name" value="NMT1_3"/>
    <property type="match status" value="1"/>
</dbReference>
<accession>A0ABX8AET4</accession>